<proteinExistence type="predicted"/>
<protein>
    <submittedName>
        <fullName evidence="1">Uncharacterized protein</fullName>
    </submittedName>
</protein>
<reference evidence="1" key="1">
    <citation type="submission" date="2020-02" db="EMBL/GenBank/DDBJ databases">
        <authorList>
            <person name="Meier V. D."/>
        </authorList>
    </citation>
    <scope>NUCLEOTIDE SEQUENCE</scope>
    <source>
        <strain evidence="1">AVDCRST_MAG93</strain>
    </source>
</reference>
<evidence type="ECO:0000313" key="1">
    <source>
        <dbReference type="EMBL" id="CAA9397774.1"/>
    </source>
</evidence>
<name>A0A6J4NU53_9CHLR</name>
<dbReference type="AlphaFoldDB" id="A0A6J4NU53"/>
<sequence length="40" mass="4758">MRLLRGIRDLGYRVGTIDTNRWKWMMEGQRPHAVALPRCC</sequence>
<organism evidence="1">
    <name type="scientific">uncultured Chloroflexia bacterium</name>
    <dbReference type="NCBI Taxonomy" id="1672391"/>
    <lineage>
        <taxon>Bacteria</taxon>
        <taxon>Bacillati</taxon>
        <taxon>Chloroflexota</taxon>
        <taxon>Chloroflexia</taxon>
        <taxon>environmental samples</taxon>
    </lineage>
</organism>
<gene>
    <name evidence="1" type="ORF">AVDCRST_MAG93-10058</name>
</gene>
<dbReference type="EMBL" id="CADCTR010003378">
    <property type="protein sequence ID" value="CAA9397774.1"/>
    <property type="molecule type" value="Genomic_DNA"/>
</dbReference>
<accession>A0A6J4NU53</accession>